<dbReference type="Proteomes" id="UP000183832">
    <property type="component" value="Unassembled WGS sequence"/>
</dbReference>
<accession>A0A1J1I2R0</accession>
<keyword evidence="2" id="KW-1185">Reference proteome</keyword>
<evidence type="ECO:0000313" key="2">
    <source>
        <dbReference type="Proteomes" id="UP000183832"/>
    </source>
</evidence>
<evidence type="ECO:0000313" key="1">
    <source>
        <dbReference type="EMBL" id="CRK93876.1"/>
    </source>
</evidence>
<protein>
    <submittedName>
        <fullName evidence="1">CLUMA_CG007403, isoform A</fullName>
    </submittedName>
</protein>
<dbReference type="AlphaFoldDB" id="A0A1J1I2R0"/>
<gene>
    <name evidence="1" type="ORF">CLUMA_CG007403</name>
</gene>
<proteinExistence type="predicted"/>
<name>A0A1J1I2R0_9DIPT</name>
<organism evidence="1 2">
    <name type="scientific">Clunio marinus</name>
    <dbReference type="NCBI Taxonomy" id="568069"/>
    <lineage>
        <taxon>Eukaryota</taxon>
        <taxon>Metazoa</taxon>
        <taxon>Ecdysozoa</taxon>
        <taxon>Arthropoda</taxon>
        <taxon>Hexapoda</taxon>
        <taxon>Insecta</taxon>
        <taxon>Pterygota</taxon>
        <taxon>Neoptera</taxon>
        <taxon>Endopterygota</taxon>
        <taxon>Diptera</taxon>
        <taxon>Nematocera</taxon>
        <taxon>Chironomoidea</taxon>
        <taxon>Chironomidae</taxon>
        <taxon>Clunio</taxon>
    </lineage>
</organism>
<sequence length="67" mass="7954">MKQKTRKIESKLLVGLRLKKVEKSFKNEKLFFRFILCCDVEHVQTMPHLVVLLLLIFVDVHSRSQIT</sequence>
<reference evidence="1 2" key="1">
    <citation type="submission" date="2015-04" db="EMBL/GenBank/DDBJ databases">
        <authorList>
            <person name="Syromyatnikov M.Y."/>
            <person name="Popov V.N."/>
        </authorList>
    </citation>
    <scope>NUCLEOTIDE SEQUENCE [LARGE SCALE GENOMIC DNA]</scope>
</reference>
<dbReference type="EMBL" id="CVRI01000038">
    <property type="protein sequence ID" value="CRK93876.1"/>
    <property type="molecule type" value="Genomic_DNA"/>
</dbReference>